<dbReference type="Proteomes" id="UP000198211">
    <property type="component" value="Unassembled WGS sequence"/>
</dbReference>
<evidence type="ECO:0000313" key="1">
    <source>
        <dbReference type="EMBL" id="OWY91511.1"/>
    </source>
</evidence>
<comment type="caution">
    <text evidence="1">The sequence shown here is derived from an EMBL/GenBank/DDBJ whole genome shotgun (WGS) entry which is preliminary data.</text>
</comment>
<keyword evidence="1" id="KW-0067">ATP-binding</keyword>
<reference evidence="2" key="1">
    <citation type="submission" date="2017-03" db="EMBL/GenBank/DDBJ databases">
        <title>Phytopthora megakarya and P. palmivora, two closely related causual agents of cacao black pod achieved similar genome size and gene model numbers by different mechanisms.</title>
        <authorList>
            <person name="Ali S."/>
            <person name="Shao J."/>
            <person name="Larry D.J."/>
            <person name="Kronmiller B."/>
            <person name="Shen D."/>
            <person name="Strem M.D."/>
            <person name="Melnick R.L."/>
            <person name="Guiltinan M.J."/>
            <person name="Tyler B.M."/>
            <person name="Meinhardt L.W."/>
            <person name="Bailey B.A."/>
        </authorList>
    </citation>
    <scope>NUCLEOTIDE SEQUENCE [LARGE SCALE GENOMIC DNA]</scope>
    <source>
        <strain evidence="2">zdho120</strain>
    </source>
</reference>
<dbReference type="GO" id="GO:0004386">
    <property type="term" value="F:helicase activity"/>
    <property type="evidence" value="ECO:0007669"/>
    <property type="project" value="UniProtKB-KW"/>
</dbReference>
<keyword evidence="1" id="KW-0378">Hydrolase</keyword>
<keyword evidence="2" id="KW-1185">Reference proteome</keyword>
<dbReference type="EMBL" id="NBNE01020075">
    <property type="protein sequence ID" value="OWY91511.1"/>
    <property type="molecule type" value="Genomic_DNA"/>
</dbReference>
<accession>A0A225UEY4</accession>
<name>A0A225UEY4_9STRA</name>
<proteinExistence type="predicted"/>
<organism evidence="1 2">
    <name type="scientific">Phytophthora megakarya</name>
    <dbReference type="NCBI Taxonomy" id="4795"/>
    <lineage>
        <taxon>Eukaryota</taxon>
        <taxon>Sar</taxon>
        <taxon>Stramenopiles</taxon>
        <taxon>Oomycota</taxon>
        <taxon>Peronosporomycetes</taxon>
        <taxon>Peronosporales</taxon>
        <taxon>Peronosporaceae</taxon>
        <taxon>Phytophthora</taxon>
    </lineage>
</organism>
<sequence length="176" mass="20165">MSSIVYENLWRVGDIVYPTFRDATFAIGHLEDNQEWLHGLTEATAEKMPYQLRQLCATVLVYSLRLYLPEEFKAQMSEDFARNFEEKDAAENIYRKDVVRVPVAEYKTLKYVTHYLTSNGKTLDVCGPPYLNTYSDVSAEVDGPATESIVQQELNAYSPTDLEHVTELVGQLNRNQ</sequence>
<dbReference type="AlphaFoldDB" id="A0A225UEY4"/>
<gene>
    <name evidence="1" type="ORF">PHMEG_00039886</name>
</gene>
<keyword evidence="1" id="KW-0547">Nucleotide-binding</keyword>
<protein>
    <submittedName>
        <fullName evidence="1">Helitron helicase</fullName>
    </submittedName>
</protein>
<evidence type="ECO:0000313" key="2">
    <source>
        <dbReference type="Proteomes" id="UP000198211"/>
    </source>
</evidence>
<keyword evidence="1" id="KW-0347">Helicase</keyword>